<dbReference type="Gene3D" id="1.10.1200.10">
    <property type="entry name" value="ACP-like"/>
    <property type="match status" value="1"/>
</dbReference>
<evidence type="ECO:0000259" key="1">
    <source>
        <dbReference type="PROSITE" id="PS50075"/>
    </source>
</evidence>
<name>A0A6N7Z1L1_9PSEU</name>
<dbReference type="PROSITE" id="PS50075">
    <property type="entry name" value="CARRIER"/>
    <property type="match status" value="1"/>
</dbReference>
<evidence type="ECO:0000313" key="3">
    <source>
        <dbReference type="Proteomes" id="UP000440096"/>
    </source>
</evidence>
<accession>A0A6N7Z1L1</accession>
<reference evidence="2 3" key="1">
    <citation type="submission" date="2019-11" db="EMBL/GenBank/DDBJ databases">
        <title>Draft genome of Amycolatopsis RM579.</title>
        <authorList>
            <person name="Duangmal K."/>
            <person name="Mingma R."/>
        </authorList>
    </citation>
    <scope>NUCLEOTIDE SEQUENCE [LARGE SCALE GENOMIC DNA]</scope>
    <source>
        <strain evidence="2 3">RM579</strain>
    </source>
</reference>
<protein>
    <submittedName>
        <fullName evidence="2">Acyl carrier protein</fullName>
    </submittedName>
</protein>
<evidence type="ECO:0000313" key="2">
    <source>
        <dbReference type="EMBL" id="MTD58238.1"/>
    </source>
</evidence>
<feature type="domain" description="Carrier" evidence="1">
    <location>
        <begin position="6"/>
        <end position="81"/>
    </location>
</feature>
<dbReference type="RefSeq" id="WP_154760326.1">
    <property type="nucleotide sequence ID" value="NZ_WMBA01000063.1"/>
</dbReference>
<dbReference type="EMBL" id="WMBA01000063">
    <property type="protein sequence ID" value="MTD58238.1"/>
    <property type="molecule type" value="Genomic_DNA"/>
</dbReference>
<dbReference type="InterPro" id="IPR009081">
    <property type="entry name" value="PP-bd_ACP"/>
</dbReference>
<proteinExistence type="predicted"/>
<sequence>MTRLSKPLATTVTEIVAAELGRPPETLRGDTDLRAVEGADSIKVLRMIAKIEQTYGVELEDDDIFGLTTIDEVVAVVSKAMG</sequence>
<dbReference type="Pfam" id="PF00550">
    <property type="entry name" value="PP-binding"/>
    <property type="match status" value="1"/>
</dbReference>
<dbReference type="SUPFAM" id="SSF47336">
    <property type="entry name" value="ACP-like"/>
    <property type="match status" value="1"/>
</dbReference>
<dbReference type="Proteomes" id="UP000440096">
    <property type="component" value="Unassembled WGS sequence"/>
</dbReference>
<dbReference type="OrthoDB" id="4556228at2"/>
<keyword evidence="3" id="KW-1185">Reference proteome</keyword>
<gene>
    <name evidence="2" type="ORF">GKO32_30300</name>
</gene>
<dbReference type="InterPro" id="IPR036736">
    <property type="entry name" value="ACP-like_sf"/>
</dbReference>
<dbReference type="AlphaFoldDB" id="A0A6N7Z1L1"/>
<comment type="caution">
    <text evidence="2">The sequence shown here is derived from an EMBL/GenBank/DDBJ whole genome shotgun (WGS) entry which is preliminary data.</text>
</comment>
<organism evidence="2 3">
    <name type="scientific">Amycolatopsis pithecellobii</name>
    <dbReference type="NCBI Taxonomy" id="664692"/>
    <lineage>
        <taxon>Bacteria</taxon>
        <taxon>Bacillati</taxon>
        <taxon>Actinomycetota</taxon>
        <taxon>Actinomycetes</taxon>
        <taxon>Pseudonocardiales</taxon>
        <taxon>Pseudonocardiaceae</taxon>
        <taxon>Amycolatopsis</taxon>
    </lineage>
</organism>